<dbReference type="Gene3D" id="3.10.520.10">
    <property type="entry name" value="ApbE-like domains"/>
    <property type="match status" value="1"/>
</dbReference>
<dbReference type="AlphaFoldDB" id="A0A0X1KNR4"/>
<dbReference type="EMBL" id="CP007141">
    <property type="protein sequence ID" value="AJC72936.1"/>
    <property type="molecule type" value="Genomic_DNA"/>
</dbReference>
<evidence type="ECO:0000256" key="6">
    <source>
        <dbReference type="ARBA" id="ARBA00022827"/>
    </source>
</evidence>
<keyword evidence="4 10" id="KW-0808">Transferase</keyword>
<keyword evidence="6 10" id="KW-0274">FAD</keyword>
<evidence type="ECO:0000256" key="1">
    <source>
        <dbReference type="ARBA" id="ARBA00011955"/>
    </source>
</evidence>
<evidence type="ECO:0000256" key="5">
    <source>
        <dbReference type="ARBA" id="ARBA00022723"/>
    </source>
</evidence>
<evidence type="ECO:0000313" key="13">
    <source>
        <dbReference type="Proteomes" id="UP000077469"/>
    </source>
</evidence>
<evidence type="ECO:0000313" key="12">
    <source>
        <dbReference type="EMBL" id="AJC72936.1"/>
    </source>
</evidence>
<protein>
    <recommendedName>
        <fullName evidence="2 10">FAD:protein FMN transferase</fullName>
        <ecNumber evidence="1 10">2.7.1.180</ecNumber>
    </recommendedName>
    <alternativeName>
        <fullName evidence="8 10">Flavin transferase</fullName>
    </alternativeName>
</protein>
<dbReference type="GO" id="GO:0016740">
    <property type="term" value="F:transferase activity"/>
    <property type="evidence" value="ECO:0007669"/>
    <property type="project" value="UniProtKB-UniRule"/>
</dbReference>
<comment type="similarity">
    <text evidence="10">Belongs to the ApbE family.</text>
</comment>
<dbReference type="RefSeq" id="WP_031503102.1">
    <property type="nucleotide sequence ID" value="NC_022795.1"/>
</dbReference>
<reference evidence="12 13" key="1">
    <citation type="submission" date="2014-01" db="EMBL/GenBank/DDBJ databases">
        <title>Genome sequencing of Thermotog hypogea.</title>
        <authorList>
            <person name="Zhang X."/>
            <person name="Alvare G."/>
            <person name="Fristensky B."/>
            <person name="Chen L."/>
            <person name="Suen T."/>
            <person name="Chen Q."/>
            <person name="Ma K."/>
        </authorList>
    </citation>
    <scope>NUCLEOTIDE SEQUENCE [LARGE SCALE GENOMIC DNA]</scope>
    <source>
        <strain evidence="12 13">DSM 11164</strain>
    </source>
</reference>
<evidence type="ECO:0000256" key="3">
    <source>
        <dbReference type="ARBA" id="ARBA00022630"/>
    </source>
</evidence>
<feature type="binding site" evidence="11">
    <location>
        <position position="305"/>
    </location>
    <ligand>
        <name>Mg(2+)</name>
        <dbReference type="ChEBI" id="CHEBI:18420"/>
    </ligand>
</feature>
<dbReference type="PANTHER" id="PTHR30040:SF2">
    <property type="entry name" value="FAD:PROTEIN FMN TRANSFERASE"/>
    <property type="match status" value="1"/>
</dbReference>
<gene>
    <name evidence="12" type="ORF">AJ81_00605</name>
</gene>
<dbReference type="PIRSF" id="PIRSF006268">
    <property type="entry name" value="ApbE"/>
    <property type="match status" value="1"/>
</dbReference>
<dbReference type="PANTHER" id="PTHR30040">
    <property type="entry name" value="THIAMINE BIOSYNTHESIS LIPOPROTEIN APBE"/>
    <property type="match status" value="1"/>
</dbReference>
<comment type="cofactor">
    <cofactor evidence="11">
        <name>Mg(2+)</name>
        <dbReference type="ChEBI" id="CHEBI:18420"/>
    </cofactor>
    <cofactor evidence="11">
        <name>Mn(2+)</name>
        <dbReference type="ChEBI" id="CHEBI:29035"/>
    </cofactor>
    <text evidence="11">Magnesium. Can also use manganese.</text>
</comment>
<dbReference type="Proteomes" id="UP000077469">
    <property type="component" value="Chromosome"/>
</dbReference>
<evidence type="ECO:0000256" key="9">
    <source>
        <dbReference type="ARBA" id="ARBA00048540"/>
    </source>
</evidence>
<keyword evidence="13" id="KW-1185">Reference proteome</keyword>
<name>A0A0X1KNR4_9THEM</name>
<dbReference type="InterPro" id="IPR003374">
    <property type="entry name" value="ApbE-like_sf"/>
</dbReference>
<dbReference type="STRING" id="1123384.AJ81_00605"/>
<dbReference type="PATRIC" id="fig|1123384.7.peg.115"/>
<accession>A0A0X1KNR4</accession>
<dbReference type="GO" id="GO:0046872">
    <property type="term" value="F:metal ion binding"/>
    <property type="evidence" value="ECO:0007669"/>
    <property type="project" value="UniProtKB-UniRule"/>
</dbReference>
<dbReference type="OrthoDB" id="9778595at2"/>
<evidence type="ECO:0000256" key="7">
    <source>
        <dbReference type="ARBA" id="ARBA00022842"/>
    </source>
</evidence>
<dbReference type="InterPro" id="IPR024932">
    <property type="entry name" value="ApbE"/>
</dbReference>
<keyword evidence="3 10" id="KW-0285">Flavoprotein</keyword>
<feature type="binding site" evidence="11">
    <location>
        <position position="188"/>
    </location>
    <ligand>
        <name>Mg(2+)</name>
        <dbReference type="ChEBI" id="CHEBI:18420"/>
    </ligand>
</feature>
<feature type="binding site" evidence="11">
    <location>
        <position position="301"/>
    </location>
    <ligand>
        <name>Mg(2+)</name>
        <dbReference type="ChEBI" id="CHEBI:18420"/>
    </ligand>
</feature>
<proteinExistence type="inferred from homology"/>
<dbReference type="EC" id="2.7.1.180" evidence="1 10"/>
<evidence type="ECO:0000256" key="2">
    <source>
        <dbReference type="ARBA" id="ARBA00016337"/>
    </source>
</evidence>
<dbReference type="SUPFAM" id="SSF143631">
    <property type="entry name" value="ApbE-like"/>
    <property type="match status" value="1"/>
</dbReference>
<sequence length="350" mass="38819">MWKRDSKNILKLDKRILLVGVSLLVVLLALFLTSFFKAPPSYYELDGFTLGTYCRIVVSSKKNSKVLAQVIFNELERIYKKYNPNDPNSVVSKINASDDWVDVDEETFVLLDAAVRFSKLTEGSFDPTLGELIQLWGFDRIAEKLPSRVPTSEEINEALKRVGVDKLELDFQRRRVRLLHGAKLDLGGIAKGYALDRAYQVAKEVDKDCTGFVEAGGDIRILGPKFGSRPWVVGVRDPRNAGSAIAYLYLTSGAVATSGDYERYFEAEGVRYHHILDPKTGFPARGAISVTVVADNAVTADALSTAGFVMGAQWEYVVLEFPKLGGSVLMVTEEGSIRRSATMVVYEQAR</sequence>
<keyword evidence="5 10" id="KW-0479">Metal-binding</keyword>
<keyword evidence="7 10" id="KW-0460">Magnesium</keyword>
<evidence type="ECO:0000256" key="4">
    <source>
        <dbReference type="ARBA" id="ARBA00022679"/>
    </source>
</evidence>
<dbReference type="Pfam" id="PF02424">
    <property type="entry name" value="ApbE"/>
    <property type="match status" value="1"/>
</dbReference>
<keyword evidence="12" id="KW-0449">Lipoprotein</keyword>
<dbReference type="KEGG" id="phy:AJ81_00605"/>
<evidence type="ECO:0000256" key="11">
    <source>
        <dbReference type="PIRSR" id="PIRSR006268-2"/>
    </source>
</evidence>
<organism evidence="12 13">
    <name type="scientific">Pseudothermotoga hypogea DSM 11164 = NBRC 106472</name>
    <dbReference type="NCBI Taxonomy" id="1123384"/>
    <lineage>
        <taxon>Bacteria</taxon>
        <taxon>Thermotogati</taxon>
        <taxon>Thermotogota</taxon>
        <taxon>Thermotogae</taxon>
        <taxon>Thermotogales</taxon>
        <taxon>Thermotogaceae</taxon>
        <taxon>Pseudothermotoga</taxon>
    </lineage>
</organism>
<dbReference type="PaxDb" id="1123384-AJ81_00605"/>
<evidence type="ECO:0000256" key="8">
    <source>
        <dbReference type="ARBA" id="ARBA00031306"/>
    </source>
</evidence>
<comment type="catalytic activity">
    <reaction evidence="9 10">
        <text>L-threonyl-[protein] + FAD = FMN-L-threonyl-[protein] + AMP + H(+)</text>
        <dbReference type="Rhea" id="RHEA:36847"/>
        <dbReference type="Rhea" id="RHEA-COMP:11060"/>
        <dbReference type="Rhea" id="RHEA-COMP:11061"/>
        <dbReference type="ChEBI" id="CHEBI:15378"/>
        <dbReference type="ChEBI" id="CHEBI:30013"/>
        <dbReference type="ChEBI" id="CHEBI:57692"/>
        <dbReference type="ChEBI" id="CHEBI:74257"/>
        <dbReference type="ChEBI" id="CHEBI:456215"/>
        <dbReference type="EC" id="2.7.1.180"/>
    </reaction>
</comment>
<evidence type="ECO:0000256" key="10">
    <source>
        <dbReference type="PIRNR" id="PIRNR006268"/>
    </source>
</evidence>